<gene>
    <name evidence="1" type="ORF">BU25DRAFT_412472</name>
</gene>
<accession>A0ACB6RX31</accession>
<evidence type="ECO:0000313" key="2">
    <source>
        <dbReference type="Proteomes" id="UP000799754"/>
    </source>
</evidence>
<keyword evidence="2" id="KW-1185">Reference proteome</keyword>
<dbReference type="EMBL" id="MU006724">
    <property type="protein sequence ID" value="KAF2625827.1"/>
    <property type="molecule type" value="Genomic_DNA"/>
</dbReference>
<protein>
    <submittedName>
        <fullName evidence="1">Uncharacterized protein</fullName>
    </submittedName>
</protein>
<dbReference type="Proteomes" id="UP000799754">
    <property type="component" value="Unassembled WGS sequence"/>
</dbReference>
<comment type="caution">
    <text evidence="1">The sequence shown here is derived from an EMBL/GenBank/DDBJ whole genome shotgun (WGS) entry which is preliminary data.</text>
</comment>
<evidence type="ECO:0000313" key="1">
    <source>
        <dbReference type="EMBL" id="KAF2625827.1"/>
    </source>
</evidence>
<proteinExistence type="predicted"/>
<name>A0ACB6RX31_9PLEO</name>
<organism evidence="1 2">
    <name type="scientific">Macroventuria anomochaeta</name>
    <dbReference type="NCBI Taxonomy" id="301207"/>
    <lineage>
        <taxon>Eukaryota</taxon>
        <taxon>Fungi</taxon>
        <taxon>Dikarya</taxon>
        <taxon>Ascomycota</taxon>
        <taxon>Pezizomycotina</taxon>
        <taxon>Dothideomycetes</taxon>
        <taxon>Pleosporomycetidae</taxon>
        <taxon>Pleosporales</taxon>
        <taxon>Pleosporineae</taxon>
        <taxon>Didymellaceae</taxon>
        <taxon>Macroventuria</taxon>
    </lineage>
</organism>
<reference evidence="1" key="1">
    <citation type="journal article" date="2020" name="Stud. Mycol.">
        <title>101 Dothideomycetes genomes: a test case for predicting lifestyles and emergence of pathogens.</title>
        <authorList>
            <person name="Haridas S."/>
            <person name="Albert R."/>
            <person name="Binder M."/>
            <person name="Bloem J."/>
            <person name="Labutti K."/>
            <person name="Salamov A."/>
            <person name="Andreopoulos B."/>
            <person name="Baker S."/>
            <person name="Barry K."/>
            <person name="Bills G."/>
            <person name="Bluhm B."/>
            <person name="Cannon C."/>
            <person name="Castanera R."/>
            <person name="Culley D."/>
            <person name="Daum C."/>
            <person name="Ezra D."/>
            <person name="Gonzalez J."/>
            <person name="Henrissat B."/>
            <person name="Kuo A."/>
            <person name="Liang C."/>
            <person name="Lipzen A."/>
            <person name="Lutzoni F."/>
            <person name="Magnuson J."/>
            <person name="Mondo S."/>
            <person name="Nolan M."/>
            <person name="Ohm R."/>
            <person name="Pangilinan J."/>
            <person name="Park H.-J."/>
            <person name="Ramirez L."/>
            <person name="Alfaro M."/>
            <person name="Sun H."/>
            <person name="Tritt A."/>
            <person name="Yoshinaga Y."/>
            <person name="Zwiers L.-H."/>
            <person name="Turgeon B."/>
            <person name="Goodwin S."/>
            <person name="Spatafora J."/>
            <person name="Crous P."/>
            <person name="Grigoriev I."/>
        </authorList>
    </citation>
    <scope>NUCLEOTIDE SEQUENCE</scope>
    <source>
        <strain evidence="1">CBS 525.71</strain>
    </source>
</reference>
<sequence length="413" mass="46630">MDRRKEPQGKGQAGADLLPKIMPPTVDAYPGFQKTFICATLASTLVGTFTASMGLWERVHDRREAHKQKQRDSKQDGEIKQLREQFEEAQKKSQGRQEEIDRLRNGGGERDGGGRGGRYRDDYRDDVGESFERNGMMIQRMYDDMYGRMGNRFARGDAITENQLQAQIIALQQTVITVLQDALYNDRQLTRADMAKLVAASNSAREGSLKALQDQQQRLSSGSSNRSPSPQRSIAAPPKRSSTSLVDIPDTLYCRYSLDLQYIPNKPLAASMAPGGSCECPACGLRLDVTGEDFWMIGKRTPLTIIEKGYETDIMETREFRLGQRFAVKCHTPDGEYACVICSRNRDVDAICRNVESLVKHVGTYHEVEELEREVDLRETVVVDKRRLSLPAPPREGSPLVRERDVVEMRGYR</sequence>